<organism evidence="1 2">
    <name type="scientific">Acetobacter malorum</name>
    <dbReference type="NCBI Taxonomy" id="178901"/>
    <lineage>
        <taxon>Bacteria</taxon>
        <taxon>Pseudomonadati</taxon>
        <taxon>Pseudomonadota</taxon>
        <taxon>Alphaproteobacteria</taxon>
        <taxon>Acetobacterales</taxon>
        <taxon>Acetobacteraceae</taxon>
        <taxon>Acetobacter</taxon>
    </lineage>
</organism>
<protein>
    <submittedName>
        <fullName evidence="1">Uncharacterized protein</fullName>
    </submittedName>
</protein>
<dbReference type="EMBL" id="LHZF01000076">
    <property type="protein sequence ID" value="KXV21956.1"/>
    <property type="molecule type" value="Genomic_DNA"/>
</dbReference>
<evidence type="ECO:0000313" key="1">
    <source>
        <dbReference type="EMBL" id="KXV21956.1"/>
    </source>
</evidence>
<comment type="caution">
    <text evidence="1">The sequence shown here is derived from an EMBL/GenBank/DDBJ whole genome shotgun (WGS) entry which is preliminary data.</text>
</comment>
<dbReference type="AlphaFoldDB" id="A0A149S5F0"/>
<gene>
    <name evidence="1" type="ORF">AD933_00735</name>
</gene>
<evidence type="ECO:0000313" key="2">
    <source>
        <dbReference type="Proteomes" id="UP000075526"/>
    </source>
</evidence>
<dbReference type="PATRIC" id="fig|178901.13.peg.500"/>
<reference evidence="1 2" key="1">
    <citation type="submission" date="2015-06" db="EMBL/GenBank/DDBJ databases">
        <title>Improved classification and identification of acetic acid bacteria using matrix-assisted laser desorption/ionization time-of-flight mass spectrometry; Gluconobacter nephelii and Gluconobacter uchimurae are later heterotypic synonyms of Gluconobacter japonicus and Gluconobacter oxydans, respectively.</title>
        <authorList>
            <person name="Li L."/>
            <person name="Cleenwerck I."/>
            <person name="De Vuyst L."/>
            <person name="Vandamme P."/>
        </authorList>
    </citation>
    <scope>NUCLEOTIDE SEQUENCE [LARGE SCALE GENOMIC DNA]</scope>
    <source>
        <strain evidence="1 2">LMG 1552</strain>
    </source>
</reference>
<accession>A0A149S5F0</accession>
<sequence>MSKEDHAEKRVSPLHNTLPLIRLDRDEYSTISAMKTKPDLMAYWTRKGRVRACEAAVLPDLWVTTIGSDGTEIEGLMLSCLWEGPRDQRTSYDLDSVYTVLVPFIGFGRVAGWMTTDTVLSRIDSTGLRID</sequence>
<dbReference type="Proteomes" id="UP000075526">
    <property type="component" value="Unassembled WGS sequence"/>
</dbReference>
<dbReference type="RefSeq" id="WP_061507262.1">
    <property type="nucleotide sequence ID" value="NZ_LHZF01000076.1"/>
</dbReference>
<name>A0A149S5F0_9PROT</name>
<proteinExistence type="predicted"/>